<reference evidence="12 13" key="1">
    <citation type="submission" date="2017-06" db="EMBL/GenBank/DDBJ databases">
        <title>Comparative genomic analysis of Ambrosia Fusariam Clade fungi.</title>
        <authorList>
            <person name="Stajich J.E."/>
            <person name="Carrillo J."/>
            <person name="Kijimoto T."/>
            <person name="Eskalen A."/>
            <person name="O'Donnell K."/>
            <person name="Kasson M."/>
        </authorList>
    </citation>
    <scope>NUCLEOTIDE SEQUENCE [LARGE SCALE GENOMIC DNA]</scope>
    <source>
        <strain evidence="12 13">NRRL62584</strain>
    </source>
</reference>
<comment type="caution">
    <text evidence="12">The sequence shown here is derived from an EMBL/GenBank/DDBJ whole genome shotgun (WGS) entry which is preliminary data.</text>
</comment>
<name>A0A428PK48_9HYPO</name>
<dbReference type="PROSITE" id="PS50850">
    <property type="entry name" value="MFS"/>
    <property type="match status" value="1"/>
</dbReference>
<evidence type="ECO:0000256" key="1">
    <source>
        <dbReference type="ARBA" id="ARBA00004141"/>
    </source>
</evidence>
<feature type="transmembrane region" description="Helical" evidence="9">
    <location>
        <begin position="176"/>
        <end position="195"/>
    </location>
</feature>
<evidence type="ECO:0000259" key="11">
    <source>
        <dbReference type="PROSITE" id="PS50850"/>
    </source>
</evidence>
<feature type="domain" description="Major facilitator superfamily (MFS) profile" evidence="11">
    <location>
        <begin position="49"/>
        <end position="498"/>
    </location>
</feature>
<comment type="subcellular location">
    <subcellularLocation>
        <location evidence="1">Membrane</location>
        <topology evidence="1">Multi-pass membrane protein</topology>
    </subcellularLocation>
</comment>
<dbReference type="Proteomes" id="UP000288168">
    <property type="component" value="Unassembled WGS sequence"/>
</dbReference>
<dbReference type="SUPFAM" id="SSF57701">
    <property type="entry name" value="Zn2/Cys6 DNA-binding domain"/>
    <property type="match status" value="1"/>
</dbReference>
<evidence type="ECO:0000259" key="10">
    <source>
        <dbReference type="PROSITE" id="PS50048"/>
    </source>
</evidence>
<keyword evidence="3" id="KW-0479">Metal-binding</keyword>
<evidence type="ECO:0008006" key="14">
    <source>
        <dbReference type="Google" id="ProtNLM"/>
    </source>
</evidence>
<dbReference type="InterPro" id="IPR011701">
    <property type="entry name" value="MFS"/>
</dbReference>
<dbReference type="PROSITE" id="PS50048">
    <property type="entry name" value="ZN2_CY6_FUNGAL_2"/>
    <property type="match status" value="1"/>
</dbReference>
<feature type="transmembrane region" description="Helical" evidence="9">
    <location>
        <begin position="247"/>
        <end position="266"/>
    </location>
</feature>
<evidence type="ECO:0000256" key="4">
    <source>
        <dbReference type="ARBA" id="ARBA00022989"/>
    </source>
</evidence>
<dbReference type="CDD" id="cd00067">
    <property type="entry name" value="GAL4"/>
    <property type="match status" value="1"/>
</dbReference>
<evidence type="ECO:0000256" key="6">
    <source>
        <dbReference type="ARBA" id="ARBA00023180"/>
    </source>
</evidence>
<feature type="domain" description="Zn(2)-C6 fungal-type" evidence="10">
    <location>
        <begin position="502"/>
        <end position="531"/>
    </location>
</feature>
<evidence type="ECO:0000256" key="8">
    <source>
        <dbReference type="SAM" id="MobiDB-lite"/>
    </source>
</evidence>
<proteinExistence type="predicted"/>
<evidence type="ECO:0000256" key="5">
    <source>
        <dbReference type="ARBA" id="ARBA00023136"/>
    </source>
</evidence>
<keyword evidence="13" id="KW-1185">Reference proteome</keyword>
<dbReference type="PANTHER" id="PTHR42718:SF1">
    <property type="entry name" value="LOW AFFINITY AMMONIUM TRANSPORTER"/>
    <property type="match status" value="1"/>
</dbReference>
<dbReference type="InterPro" id="IPR036864">
    <property type="entry name" value="Zn2-C6_fun-type_DNA-bd_sf"/>
</dbReference>
<evidence type="ECO:0000256" key="9">
    <source>
        <dbReference type="SAM" id="Phobius"/>
    </source>
</evidence>
<dbReference type="GO" id="GO:0006351">
    <property type="term" value="P:DNA-templated transcription"/>
    <property type="evidence" value="ECO:0007669"/>
    <property type="project" value="InterPro"/>
</dbReference>
<organism evidence="12 13">
    <name type="scientific">Fusarium duplospermum</name>
    <dbReference type="NCBI Taxonomy" id="1325734"/>
    <lineage>
        <taxon>Eukaryota</taxon>
        <taxon>Fungi</taxon>
        <taxon>Dikarya</taxon>
        <taxon>Ascomycota</taxon>
        <taxon>Pezizomycotina</taxon>
        <taxon>Sordariomycetes</taxon>
        <taxon>Hypocreomycetidae</taxon>
        <taxon>Hypocreales</taxon>
        <taxon>Nectriaceae</taxon>
        <taxon>Fusarium</taxon>
        <taxon>Fusarium solani species complex</taxon>
    </lineage>
</organism>
<protein>
    <recommendedName>
        <fullName evidence="14">Major facilitator superfamily (MFS) profile domain-containing protein</fullName>
    </recommendedName>
</protein>
<dbReference type="GO" id="GO:0000981">
    <property type="term" value="F:DNA-binding transcription factor activity, RNA polymerase II-specific"/>
    <property type="evidence" value="ECO:0007669"/>
    <property type="project" value="InterPro"/>
</dbReference>
<dbReference type="OrthoDB" id="2428527at2759"/>
<dbReference type="SMART" id="SM00066">
    <property type="entry name" value="GAL4"/>
    <property type="match status" value="1"/>
</dbReference>
<feature type="transmembrane region" description="Helical" evidence="9">
    <location>
        <begin position="348"/>
        <end position="372"/>
    </location>
</feature>
<dbReference type="InterPro" id="IPR001138">
    <property type="entry name" value="Zn2Cys6_DnaBD"/>
</dbReference>
<dbReference type="CDD" id="cd17476">
    <property type="entry name" value="MFS_Amf1_MDR_like"/>
    <property type="match status" value="1"/>
</dbReference>
<evidence type="ECO:0000256" key="7">
    <source>
        <dbReference type="ARBA" id="ARBA00023242"/>
    </source>
</evidence>
<dbReference type="AlphaFoldDB" id="A0A428PK48"/>
<feature type="transmembrane region" description="Helical" evidence="9">
    <location>
        <begin position="86"/>
        <end position="104"/>
    </location>
</feature>
<dbReference type="EMBL" id="NKCI01000123">
    <property type="protein sequence ID" value="RSL53380.1"/>
    <property type="molecule type" value="Genomic_DNA"/>
</dbReference>
<dbReference type="GO" id="GO:0003677">
    <property type="term" value="F:DNA binding"/>
    <property type="evidence" value="ECO:0007669"/>
    <property type="project" value="InterPro"/>
</dbReference>
<feature type="transmembrane region" description="Helical" evidence="9">
    <location>
        <begin position="116"/>
        <end position="135"/>
    </location>
</feature>
<keyword evidence="2 9" id="KW-0812">Transmembrane</keyword>
<dbReference type="Gene3D" id="4.10.240.10">
    <property type="entry name" value="Zn(2)-C6 fungal-type DNA-binding domain"/>
    <property type="match status" value="1"/>
</dbReference>
<feature type="region of interest" description="Disordered" evidence="8">
    <location>
        <begin position="540"/>
        <end position="585"/>
    </location>
</feature>
<feature type="region of interest" description="Disordered" evidence="8">
    <location>
        <begin position="1"/>
        <end position="41"/>
    </location>
</feature>
<dbReference type="Pfam" id="PF04082">
    <property type="entry name" value="Fungal_trans"/>
    <property type="match status" value="1"/>
</dbReference>
<dbReference type="InterPro" id="IPR036259">
    <property type="entry name" value="MFS_trans_sf"/>
</dbReference>
<keyword evidence="5 9" id="KW-0472">Membrane</keyword>
<accession>A0A428PK48</accession>
<keyword evidence="7" id="KW-0539">Nucleus</keyword>
<evidence type="ECO:0000256" key="3">
    <source>
        <dbReference type="ARBA" id="ARBA00022723"/>
    </source>
</evidence>
<feature type="compositionally biased region" description="Polar residues" evidence="8">
    <location>
        <begin position="545"/>
        <end position="576"/>
    </location>
</feature>
<feature type="transmembrane region" description="Helical" evidence="9">
    <location>
        <begin position="404"/>
        <end position="430"/>
    </location>
</feature>
<dbReference type="Gene3D" id="1.20.1250.20">
    <property type="entry name" value="MFS general substrate transporter like domains"/>
    <property type="match status" value="2"/>
</dbReference>
<dbReference type="InterPro" id="IPR007219">
    <property type="entry name" value="XnlR_reg_dom"/>
</dbReference>
<feature type="transmembrane region" description="Helical" evidence="9">
    <location>
        <begin position="278"/>
        <end position="296"/>
    </location>
</feature>
<dbReference type="GO" id="GO:0008270">
    <property type="term" value="F:zinc ion binding"/>
    <property type="evidence" value="ECO:0007669"/>
    <property type="project" value="InterPro"/>
</dbReference>
<evidence type="ECO:0000313" key="13">
    <source>
        <dbReference type="Proteomes" id="UP000288168"/>
    </source>
</evidence>
<dbReference type="Pfam" id="PF00172">
    <property type="entry name" value="Zn_clus"/>
    <property type="match status" value="1"/>
</dbReference>
<dbReference type="PROSITE" id="PS00463">
    <property type="entry name" value="ZN2_CY6_FUNGAL_1"/>
    <property type="match status" value="1"/>
</dbReference>
<sequence>MSDPIQGRPSEDPEKADSENDNRTEGSTRNSTSDEHFEPPHSPLGEIAFIAIVCSAQLMTQAGLALSVVPMHIIGDSFGIDNPGQISWFTAAYSLTVGTFILIAGRLGDVFGYKRFFVGGFVWYGLWSLIAGFSVYSGPILFDFCRAMQGIGPAFMLPNAIAILSHAYESGRRQDMVFSMFGATAPGGFVLGAVFSSLLSQRVWWPWAYWVMCAACLSLAVAGFFIIPTSRHSLNHARSSSSVWMRVDALGSITGVIALVLFNFAWNQGPTVGWTVSYTYITLILGVLLFGLFYFIETKATHPLIPFGILKVDSVFALGCIAAGWSSFGIFVLYIWNFLEILRQQTPLLTSAQFTVVAISGLCAALTTGVLLSRIPASTVMLIAMTCFTVGGILFSTLPIKQTYWAQTFVGLIILPWGMDMSFPAGTIILSRAMPKQHQGLAASLVNTVVNYSISIGLGFAGTVEYNVNNGGRDILLGYRGACHGQQDAPEPLSKRRRIRKACTPCRQRKRKCDGSSPCGMCTTYGYTCEYVHDDSPLAPFVSQPPANSSKSPNFGTPRNKSPEAVNSSTTRQDTTPPAFEGGMLDERQPRYVNASSAIAFPHILGLHLELEKPPTLHSFGYNFGIRPEEKSVPHGDLAELISEADLVAFSNTFFTVFSIIFDLLDQKIFLQQCRLYYQGQLHDGVFAAVAAGVAAIGSFLSFNNGHDREVDIVHFAKTVLEDPAATRRASVQLVVGWSLRAAYLRFTTRPNNSWIASCTAMHLAEAVGLHEEENISKISKMADASTSGFNPGRLRRIFWCSWSFHIITCYEYGRSAVRFPRITCGGIVPVPGSFAQQHVRLAEILPSPNSTFCLAEKPQDLGKEMLERMKAVRDASSGHPFLTLTKADLTFYLYRRMRQLKGPVTDEVIELIITAGSSAVEAACQQVRKGHLFFNALGSVFQYACVLLALDNPLASSNLDGAFEGLEIIVSIVDTRLTREALNTARHLLKASIQKKKQQTSTLEAVEARFTETQTPPELLDLALDWDQILNEPYMSFFGLPEL</sequence>
<gene>
    <name evidence="12" type="ORF">CEP54_010415</name>
</gene>
<feature type="transmembrane region" description="Helical" evidence="9">
    <location>
        <begin position="379"/>
        <end position="398"/>
    </location>
</feature>
<dbReference type="Pfam" id="PF07690">
    <property type="entry name" value="MFS_1"/>
    <property type="match status" value="1"/>
</dbReference>
<dbReference type="GO" id="GO:0022857">
    <property type="term" value="F:transmembrane transporter activity"/>
    <property type="evidence" value="ECO:0007669"/>
    <property type="project" value="InterPro"/>
</dbReference>
<dbReference type="GO" id="GO:0016020">
    <property type="term" value="C:membrane"/>
    <property type="evidence" value="ECO:0007669"/>
    <property type="project" value="UniProtKB-SubCell"/>
</dbReference>
<keyword evidence="6" id="KW-0325">Glycoprotein</keyword>
<dbReference type="SUPFAM" id="SSF103473">
    <property type="entry name" value="MFS general substrate transporter"/>
    <property type="match status" value="1"/>
</dbReference>
<dbReference type="CDD" id="cd12148">
    <property type="entry name" value="fungal_TF_MHR"/>
    <property type="match status" value="1"/>
</dbReference>
<evidence type="ECO:0000256" key="2">
    <source>
        <dbReference type="ARBA" id="ARBA00022692"/>
    </source>
</evidence>
<keyword evidence="4 9" id="KW-1133">Transmembrane helix</keyword>
<evidence type="ECO:0000313" key="12">
    <source>
        <dbReference type="EMBL" id="RSL53380.1"/>
    </source>
</evidence>
<feature type="compositionally biased region" description="Basic and acidic residues" evidence="8">
    <location>
        <begin position="9"/>
        <end position="39"/>
    </location>
</feature>
<dbReference type="PANTHER" id="PTHR42718">
    <property type="entry name" value="MAJOR FACILITATOR SUPERFAMILY MULTIDRUG TRANSPORTER MFSC"/>
    <property type="match status" value="1"/>
</dbReference>
<feature type="transmembrane region" description="Helical" evidence="9">
    <location>
        <begin position="316"/>
        <end position="336"/>
    </location>
</feature>
<feature type="transmembrane region" description="Helical" evidence="9">
    <location>
        <begin position="207"/>
        <end position="227"/>
    </location>
</feature>
<dbReference type="InterPro" id="IPR020846">
    <property type="entry name" value="MFS_dom"/>
</dbReference>